<dbReference type="InterPro" id="IPR018774">
    <property type="entry name" value="Phage_Mu_GpT"/>
</dbReference>
<gene>
    <name evidence="2" type="ORF">AMJ82_11585</name>
</gene>
<dbReference type="EMBL" id="LJUI01000157">
    <property type="protein sequence ID" value="KPK66958.1"/>
    <property type="molecule type" value="Genomic_DNA"/>
</dbReference>
<feature type="non-terminal residue" evidence="2">
    <location>
        <position position="175"/>
    </location>
</feature>
<sequence>MAVPHISENFGDLLDPRFQRIFDEEYKQLQSMIPELYTDVPSNGRNNMMWSEVGTLPDFDQFSGMVGYHSQNQGYDTTATYLEFTNGIQVERKLFDDDQYNVIDQRPRALAASAARTREKHGAAPFNNAFAVDTTFYSNSEAVALCSNSHTTTSGASTANGFDNLVTTALSAVAL</sequence>
<dbReference type="Pfam" id="PF10124">
    <property type="entry name" value="Mu-like_gpT"/>
    <property type="match status" value="1"/>
</dbReference>
<evidence type="ECO:0000313" key="2">
    <source>
        <dbReference type="EMBL" id="KPK66958.1"/>
    </source>
</evidence>
<dbReference type="Proteomes" id="UP000051717">
    <property type="component" value="Unassembled WGS sequence"/>
</dbReference>
<evidence type="ECO:0000259" key="1">
    <source>
        <dbReference type="Pfam" id="PF10124"/>
    </source>
</evidence>
<dbReference type="AlphaFoldDB" id="A0A0S8G251"/>
<comment type="caution">
    <text evidence="2">The sequence shown here is derived from an EMBL/GenBank/DDBJ whole genome shotgun (WGS) entry which is preliminary data.</text>
</comment>
<protein>
    <recommendedName>
        <fullName evidence="1">Bacteriophage Mu GpT domain-containing protein</fullName>
    </recommendedName>
</protein>
<reference evidence="2 3" key="1">
    <citation type="journal article" date="2015" name="Microbiome">
        <title>Genomic resolution of linkages in carbon, nitrogen, and sulfur cycling among widespread estuary sediment bacteria.</title>
        <authorList>
            <person name="Baker B.J."/>
            <person name="Lazar C.S."/>
            <person name="Teske A.P."/>
            <person name="Dick G.J."/>
        </authorList>
    </citation>
    <scope>NUCLEOTIDE SEQUENCE [LARGE SCALE GENOMIC DNA]</scope>
    <source>
        <strain evidence="2">SM23_40</strain>
    </source>
</reference>
<feature type="domain" description="Bacteriophage Mu GpT" evidence="1">
    <location>
        <begin position="16"/>
        <end position="131"/>
    </location>
</feature>
<evidence type="ECO:0000313" key="3">
    <source>
        <dbReference type="Proteomes" id="UP000051717"/>
    </source>
</evidence>
<proteinExistence type="predicted"/>
<name>A0A0S8G251_UNCT6</name>
<accession>A0A0S8G251</accession>
<organism evidence="2 3">
    <name type="scientific">candidate division TA06 bacterium SM23_40</name>
    <dbReference type="NCBI Taxonomy" id="1703774"/>
    <lineage>
        <taxon>Bacteria</taxon>
        <taxon>Bacteria division TA06</taxon>
    </lineage>
</organism>